<dbReference type="AlphaFoldDB" id="A0AAJ8MXW6"/>
<proteinExistence type="predicted"/>
<accession>A0AAJ8MXW6</accession>
<dbReference type="RefSeq" id="XP_065823457.1">
    <property type="nucleotide sequence ID" value="XM_065967385.1"/>
</dbReference>
<evidence type="ECO:0000313" key="2">
    <source>
        <dbReference type="Proteomes" id="UP000322225"/>
    </source>
</evidence>
<dbReference type="GeneID" id="90829966"/>
<sequence length="102" mass="11047">MPGTNTVHPSTNTQSSTLYHLVDLSARTLRQCAPSHGHPASRYAQFLAGMAGIIAAGPNSTHAGVAQSQNALDGQLWDQDWLTLWQSSGLEQDWLFGQIEET</sequence>
<evidence type="ECO:0000313" key="1">
    <source>
        <dbReference type="EMBL" id="WWD19407.1"/>
    </source>
</evidence>
<gene>
    <name evidence="1" type="ORF">CI109_103867</name>
</gene>
<protein>
    <submittedName>
        <fullName evidence="1">Uncharacterized protein</fullName>
    </submittedName>
</protein>
<dbReference type="Proteomes" id="UP000322225">
    <property type="component" value="Chromosome 6"/>
</dbReference>
<dbReference type="EMBL" id="CP144056">
    <property type="protein sequence ID" value="WWD19407.1"/>
    <property type="molecule type" value="Genomic_DNA"/>
</dbReference>
<name>A0AAJ8MXW6_9TREE</name>
<reference evidence="1" key="2">
    <citation type="submission" date="2024-01" db="EMBL/GenBank/DDBJ databases">
        <title>Comparative genomics of Cryptococcus and Kwoniella reveals pathogenesis evolution and contrasting modes of karyotype evolution via chromosome fusion or intercentromeric recombination.</title>
        <authorList>
            <person name="Coelho M.A."/>
            <person name="David-Palma M."/>
            <person name="Shea T."/>
            <person name="Bowers K."/>
            <person name="McGinley-Smith S."/>
            <person name="Mohammad A.W."/>
            <person name="Gnirke A."/>
            <person name="Yurkov A.M."/>
            <person name="Nowrousian M."/>
            <person name="Sun S."/>
            <person name="Cuomo C.A."/>
            <person name="Heitman J."/>
        </authorList>
    </citation>
    <scope>NUCLEOTIDE SEQUENCE</scope>
    <source>
        <strain evidence="1">CBS 12478</strain>
    </source>
</reference>
<organism evidence="1 2">
    <name type="scientific">Kwoniella shandongensis</name>
    <dbReference type="NCBI Taxonomy" id="1734106"/>
    <lineage>
        <taxon>Eukaryota</taxon>
        <taxon>Fungi</taxon>
        <taxon>Dikarya</taxon>
        <taxon>Basidiomycota</taxon>
        <taxon>Agaricomycotina</taxon>
        <taxon>Tremellomycetes</taxon>
        <taxon>Tremellales</taxon>
        <taxon>Cryptococcaceae</taxon>
        <taxon>Kwoniella</taxon>
    </lineage>
</organism>
<keyword evidence="2" id="KW-1185">Reference proteome</keyword>
<dbReference type="KEGG" id="ksn:90829966"/>
<reference evidence="1" key="1">
    <citation type="submission" date="2017-08" db="EMBL/GenBank/DDBJ databases">
        <authorList>
            <person name="Cuomo C."/>
            <person name="Billmyre B."/>
            <person name="Heitman J."/>
        </authorList>
    </citation>
    <scope>NUCLEOTIDE SEQUENCE</scope>
    <source>
        <strain evidence="1">CBS 12478</strain>
    </source>
</reference>